<keyword evidence="1" id="KW-0812">Transmembrane</keyword>
<keyword evidence="1" id="KW-1133">Transmembrane helix</keyword>
<keyword evidence="1" id="KW-0472">Membrane</keyword>
<feature type="transmembrane region" description="Helical" evidence="1">
    <location>
        <begin position="36"/>
        <end position="55"/>
    </location>
</feature>
<evidence type="ECO:0000313" key="3">
    <source>
        <dbReference type="Proteomes" id="UP000326198"/>
    </source>
</evidence>
<dbReference type="AlphaFoldDB" id="A0A5N7AXX0"/>
<name>A0A5N7AXX0_9EURO</name>
<evidence type="ECO:0000256" key="1">
    <source>
        <dbReference type="SAM" id="Phobius"/>
    </source>
</evidence>
<gene>
    <name evidence="2" type="ORF">BDV26DRAFT_269659</name>
</gene>
<organism evidence="2 3">
    <name type="scientific">Aspergillus bertholletiae</name>
    <dbReference type="NCBI Taxonomy" id="1226010"/>
    <lineage>
        <taxon>Eukaryota</taxon>
        <taxon>Fungi</taxon>
        <taxon>Dikarya</taxon>
        <taxon>Ascomycota</taxon>
        <taxon>Pezizomycotina</taxon>
        <taxon>Eurotiomycetes</taxon>
        <taxon>Eurotiomycetidae</taxon>
        <taxon>Eurotiales</taxon>
        <taxon>Aspergillaceae</taxon>
        <taxon>Aspergillus</taxon>
        <taxon>Aspergillus subgen. Circumdati</taxon>
    </lineage>
</organism>
<reference evidence="2 3" key="1">
    <citation type="submission" date="2019-04" db="EMBL/GenBank/DDBJ databases">
        <title>Friends and foes A comparative genomics studyof 23 Aspergillus species from section Flavi.</title>
        <authorList>
            <consortium name="DOE Joint Genome Institute"/>
            <person name="Kjaerbolling I."/>
            <person name="Vesth T."/>
            <person name="Frisvad J.C."/>
            <person name="Nybo J.L."/>
            <person name="Theobald S."/>
            <person name="Kildgaard S."/>
            <person name="Isbrandt T."/>
            <person name="Kuo A."/>
            <person name="Sato A."/>
            <person name="Lyhne E.K."/>
            <person name="Kogle M.E."/>
            <person name="Wiebenga A."/>
            <person name="Kun R.S."/>
            <person name="Lubbers R.J."/>
            <person name="Makela M.R."/>
            <person name="Barry K."/>
            <person name="Chovatia M."/>
            <person name="Clum A."/>
            <person name="Daum C."/>
            <person name="Haridas S."/>
            <person name="He G."/>
            <person name="LaButti K."/>
            <person name="Lipzen A."/>
            <person name="Mondo S."/>
            <person name="Riley R."/>
            <person name="Salamov A."/>
            <person name="Simmons B.A."/>
            <person name="Magnuson J.K."/>
            <person name="Henrissat B."/>
            <person name="Mortensen U.H."/>
            <person name="Larsen T.O."/>
            <person name="Devries R.P."/>
            <person name="Grigoriev I.V."/>
            <person name="Machida M."/>
            <person name="Baker S.E."/>
            <person name="Andersen M.R."/>
        </authorList>
    </citation>
    <scope>NUCLEOTIDE SEQUENCE [LARGE SCALE GENOMIC DNA]</scope>
    <source>
        <strain evidence="2 3">IBT 29228</strain>
    </source>
</reference>
<proteinExistence type="predicted"/>
<accession>A0A5N7AXX0</accession>
<keyword evidence="3" id="KW-1185">Reference proteome</keyword>
<protein>
    <submittedName>
        <fullName evidence="2">Uncharacterized protein</fullName>
    </submittedName>
</protein>
<dbReference type="EMBL" id="ML736280">
    <property type="protein sequence ID" value="KAE8374621.1"/>
    <property type="molecule type" value="Genomic_DNA"/>
</dbReference>
<dbReference type="Proteomes" id="UP000326198">
    <property type="component" value="Unassembled WGS sequence"/>
</dbReference>
<evidence type="ECO:0000313" key="2">
    <source>
        <dbReference type="EMBL" id="KAE8374621.1"/>
    </source>
</evidence>
<sequence>MTMFCTNSCAAFSKCISADALVYFWMSSVIKWRKCWLLVPHVLIIYSIIHLRLTASRGLC</sequence>